<feature type="binding site" evidence="2">
    <location>
        <position position="194"/>
    </location>
    <ligand>
        <name>Mn(2+)</name>
        <dbReference type="ChEBI" id="CHEBI:29035"/>
        <label>2</label>
    </ligand>
</feature>
<dbReference type="RefSeq" id="WP_265270533.1">
    <property type="nucleotide sequence ID" value="NZ_JANFAV010000016.1"/>
</dbReference>
<dbReference type="AlphaFoldDB" id="A0AA41ZH20"/>
<dbReference type="InterPro" id="IPR017439">
    <property type="entry name" value="Amidohydrolase"/>
</dbReference>
<dbReference type="Pfam" id="PF01546">
    <property type="entry name" value="Peptidase_M20"/>
    <property type="match status" value="1"/>
</dbReference>
<name>A0AA41ZH20_9SPHN</name>
<evidence type="ECO:0000256" key="1">
    <source>
        <dbReference type="ARBA" id="ARBA00022801"/>
    </source>
</evidence>
<dbReference type="EMBL" id="JANFAV010000016">
    <property type="protein sequence ID" value="MCW6536784.1"/>
    <property type="molecule type" value="Genomic_DNA"/>
</dbReference>
<feature type="chain" id="PRO_5041396221" evidence="3">
    <location>
        <begin position="23"/>
        <end position="466"/>
    </location>
</feature>
<dbReference type="NCBIfam" id="TIGR01891">
    <property type="entry name" value="amidohydrolases"/>
    <property type="match status" value="1"/>
</dbReference>
<dbReference type="GO" id="GO:0016787">
    <property type="term" value="F:hydrolase activity"/>
    <property type="evidence" value="ECO:0007669"/>
    <property type="project" value="UniProtKB-KW"/>
</dbReference>
<dbReference type="PANTHER" id="PTHR11014">
    <property type="entry name" value="PEPTIDASE M20 FAMILY MEMBER"/>
    <property type="match status" value="1"/>
</dbReference>
<dbReference type="Proteomes" id="UP001165565">
    <property type="component" value="Unassembled WGS sequence"/>
</dbReference>
<feature type="domain" description="Peptidase M20 dimerisation" evidence="4">
    <location>
        <begin position="246"/>
        <end position="335"/>
    </location>
</feature>
<feature type="binding site" evidence="2">
    <location>
        <position position="221"/>
    </location>
    <ligand>
        <name>Mn(2+)</name>
        <dbReference type="ChEBI" id="CHEBI:29035"/>
        <label>2</label>
    </ligand>
</feature>
<keyword evidence="2" id="KW-0479">Metal-binding</keyword>
<dbReference type="SUPFAM" id="SSF53187">
    <property type="entry name" value="Zn-dependent exopeptidases"/>
    <property type="match status" value="1"/>
</dbReference>
<accession>A0AA41ZH20</accession>
<feature type="signal peptide" evidence="3">
    <location>
        <begin position="1"/>
        <end position="22"/>
    </location>
</feature>
<evidence type="ECO:0000313" key="5">
    <source>
        <dbReference type="EMBL" id="MCW6536784.1"/>
    </source>
</evidence>
<evidence type="ECO:0000259" key="4">
    <source>
        <dbReference type="Pfam" id="PF07687"/>
    </source>
</evidence>
<feature type="binding site" evidence="2">
    <location>
        <position position="160"/>
    </location>
    <ligand>
        <name>Mn(2+)</name>
        <dbReference type="ChEBI" id="CHEBI:29035"/>
        <label>2</label>
    </ligand>
</feature>
<dbReference type="InterPro" id="IPR036264">
    <property type="entry name" value="Bact_exopeptidase_dim_dom"/>
</dbReference>
<dbReference type="GO" id="GO:0046872">
    <property type="term" value="F:metal ion binding"/>
    <property type="evidence" value="ECO:0007669"/>
    <property type="project" value="UniProtKB-KW"/>
</dbReference>
<dbReference type="Gene3D" id="3.30.70.360">
    <property type="match status" value="1"/>
</dbReference>
<dbReference type="PIRSF" id="PIRSF005962">
    <property type="entry name" value="Pept_M20D_amidohydro"/>
    <property type="match status" value="1"/>
</dbReference>
<dbReference type="Pfam" id="PF07687">
    <property type="entry name" value="M20_dimer"/>
    <property type="match status" value="1"/>
</dbReference>
<keyword evidence="3" id="KW-0732">Signal</keyword>
<dbReference type="Gene3D" id="3.40.630.10">
    <property type="entry name" value="Zn peptidases"/>
    <property type="match status" value="1"/>
</dbReference>
<dbReference type="PANTHER" id="PTHR11014:SF63">
    <property type="entry name" value="METALLOPEPTIDASE, PUTATIVE (AFU_ORTHOLOGUE AFUA_6G09600)-RELATED"/>
    <property type="match status" value="1"/>
</dbReference>
<keyword evidence="2" id="KW-0464">Manganese</keyword>
<dbReference type="InterPro" id="IPR002933">
    <property type="entry name" value="Peptidase_M20"/>
</dbReference>
<feature type="binding site" evidence="2">
    <location>
        <position position="158"/>
    </location>
    <ligand>
        <name>Mn(2+)</name>
        <dbReference type="ChEBI" id="CHEBI:29035"/>
        <label>2</label>
    </ligand>
</feature>
<reference evidence="5" key="1">
    <citation type="submission" date="2022-06" db="EMBL/GenBank/DDBJ databases">
        <title>Sphingomonas sp. nov. isolated from rhizosphere soil of tomato.</title>
        <authorList>
            <person name="Dong H."/>
            <person name="Gao R."/>
        </authorList>
    </citation>
    <scope>NUCLEOTIDE SEQUENCE</scope>
    <source>
        <strain evidence="5">MMSM24</strain>
    </source>
</reference>
<feature type="binding site" evidence="2">
    <location>
        <position position="432"/>
    </location>
    <ligand>
        <name>Mn(2+)</name>
        <dbReference type="ChEBI" id="CHEBI:29035"/>
        <label>2</label>
    </ligand>
</feature>
<dbReference type="InterPro" id="IPR011650">
    <property type="entry name" value="Peptidase_M20_dimer"/>
</dbReference>
<keyword evidence="1" id="KW-0378">Hydrolase</keyword>
<comment type="caution">
    <text evidence="5">The sequence shown here is derived from an EMBL/GenBank/DDBJ whole genome shotgun (WGS) entry which is preliminary data.</text>
</comment>
<comment type="cofactor">
    <cofactor evidence="2">
        <name>Mn(2+)</name>
        <dbReference type="ChEBI" id="CHEBI:29035"/>
    </cofactor>
    <text evidence="2">The Mn(2+) ion enhances activity.</text>
</comment>
<sequence>MRKTVMMLATAFTALAGTPALAQITPAIPEGTPPAATPNAPVTFDVAAAKARIQASLDKQYPHLDALYKDLHQHPELGFQETRTAGLLAAEMRKLGFTVTEGVGKTGLVAILKNGEGPTVLVRTELDALPMEEKTGLPYASRAQQQKDGKTFFVDHACGHDSHMAWWVGAAAALVAIKDQWHGTLMFVGQPSEETVSGAKAMIADGLFKRWPKPDYGFAAHVGPMPLGQVIVKDGVVTSASDKILITFNGVGAHGSMPDKSIDPIVIGSHFVTDVQSVISREKDPNAFGVVTVGAFNGGTVDNIIPDHADLMLTLRSHDNATRKLLIDGVERTARAVAQMARAPEPAITHPSGTNAVHNDAALSARAAAVMAAAFGKDAAYVPPTLPGGNASEDFSVFIDEGVPSVFFAVGGYDPAMIARYKAEGKPLPVNHSPFFAPVPEPTIKRGAETLALAVLTVAGNGAARK</sequence>
<evidence type="ECO:0000256" key="3">
    <source>
        <dbReference type="SAM" id="SignalP"/>
    </source>
</evidence>
<protein>
    <submittedName>
        <fullName evidence="5">Amidohydrolase</fullName>
    </submittedName>
</protein>
<gene>
    <name evidence="5" type="ORF">NEE01_18560</name>
</gene>
<evidence type="ECO:0000256" key="2">
    <source>
        <dbReference type="PIRSR" id="PIRSR005962-1"/>
    </source>
</evidence>
<keyword evidence="6" id="KW-1185">Reference proteome</keyword>
<evidence type="ECO:0000313" key="6">
    <source>
        <dbReference type="Proteomes" id="UP001165565"/>
    </source>
</evidence>
<proteinExistence type="predicted"/>
<dbReference type="SUPFAM" id="SSF55031">
    <property type="entry name" value="Bacterial exopeptidase dimerisation domain"/>
    <property type="match status" value="1"/>
</dbReference>
<organism evidence="5 6">
    <name type="scientific">Sphingomonas lycopersici</name>
    <dbReference type="NCBI Taxonomy" id="2951807"/>
    <lineage>
        <taxon>Bacteria</taxon>
        <taxon>Pseudomonadati</taxon>
        <taxon>Pseudomonadota</taxon>
        <taxon>Alphaproteobacteria</taxon>
        <taxon>Sphingomonadales</taxon>
        <taxon>Sphingomonadaceae</taxon>
        <taxon>Sphingomonas</taxon>
    </lineage>
</organism>